<proteinExistence type="predicted"/>
<protein>
    <submittedName>
        <fullName evidence="2">Uncharacterized protein</fullName>
    </submittedName>
</protein>
<reference evidence="2 3" key="1">
    <citation type="submission" date="2023-07" db="EMBL/GenBank/DDBJ databases">
        <title>Genomic Encyclopedia of Type Strains, Phase IV (KMG-IV): sequencing the most valuable type-strain genomes for metagenomic binning, comparative biology and taxonomic classification.</title>
        <authorList>
            <person name="Goeker M."/>
        </authorList>
    </citation>
    <scope>NUCLEOTIDE SEQUENCE [LARGE SCALE GENOMIC DNA]</scope>
    <source>
        <strain evidence="2 3">DSM 18695</strain>
    </source>
</reference>
<evidence type="ECO:0000313" key="2">
    <source>
        <dbReference type="EMBL" id="MDQ0462795.1"/>
    </source>
</evidence>
<feature type="region of interest" description="Disordered" evidence="1">
    <location>
        <begin position="140"/>
        <end position="159"/>
    </location>
</feature>
<keyword evidence="3" id="KW-1185">Reference proteome</keyword>
<accession>A0ABU0IMZ5</accession>
<gene>
    <name evidence="2" type="ORF">QO010_000543</name>
</gene>
<evidence type="ECO:0000256" key="1">
    <source>
        <dbReference type="SAM" id="MobiDB-lite"/>
    </source>
</evidence>
<sequence length="159" mass="17104">MPQRPNGLSLVLELVKPADQAKAATALAAAFSPPSDGAVNILHYAWVVFPPVGADGRQTALLSTVYDESFEDYIGDLVNALPDGFNAAADLFVGMGELKPIQNNIPAFTQYLLERDLTKGGTSYFGAFFRAYPYTVDQIQGAMQKPPPPSAAQLKKARK</sequence>
<name>A0ABU0IMZ5_9CAUL</name>
<comment type="caution">
    <text evidence="2">The sequence shown here is derived from an EMBL/GenBank/DDBJ whole genome shotgun (WGS) entry which is preliminary data.</text>
</comment>
<organism evidence="2 3">
    <name type="scientific">Caulobacter ginsengisoli</name>
    <dbReference type="NCBI Taxonomy" id="400775"/>
    <lineage>
        <taxon>Bacteria</taxon>
        <taxon>Pseudomonadati</taxon>
        <taxon>Pseudomonadota</taxon>
        <taxon>Alphaproteobacteria</taxon>
        <taxon>Caulobacterales</taxon>
        <taxon>Caulobacteraceae</taxon>
        <taxon>Caulobacter</taxon>
    </lineage>
</organism>
<dbReference type="Proteomes" id="UP001228905">
    <property type="component" value="Unassembled WGS sequence"/>
</dbReference>
<dbReference type="EMBL" id="JAUSVS010000001">
    <property type="protein sequence ID" value="MDQ0462795.1"/>
    <property type="molecule type" value="Genomic_DNA"/>
</dbReference>
<evidence type="ECO:0000313" key="3">
    <source>
        <dbReference type="Proteomes" id="UP001228905"/>
    </source>
</evidence>
<dbReference type="RefSeq" id="WP_307345640.1">
    <property type="nucleotide sequence ID" value="NZ_JAUSVS010000001.1"/>
</dbReference>